<feature type="transmembrane region" description="Helical" evidence="7">
    <location>
        <begin position="38"/>
        <end position="56"/>
    </location>
</feature>
<evidence type="ECO:0000256" key="3">
    <source>
        <dbReference type="ARBA" id="ARBA00022475"/>
    </source>
</evidence>
<comment type="similarity">
    <text evidence="2">Belongs to the CPA3 antiporters (TC 2.A.63) subunit E family.</text>
</comment>
<evidence type="ECO:0000256" key="1">
    <source>
        <dbReference type="ARBA" id="ARBA00004651"/>
    </source>
</evidence>
<keyword evidence="5 7" id="KW-1133">Transmembrane helix</keyword>
<gene>
    <name evidence="8" type="ORF">L9S41_09170</name>
</gene>
<reference evidence="8" key="1">
    <citation type="journal article" date="2022" name="Environ. Microbiol.">
        <title>Geoalkalibacter halelectricus SAP #1 sp. nov. possessing extracellular electron transfer and mineral#reducing capabilities from a haloalkaline environment.</title>
        <authorList>
            <person name="Yadav S."/>
            <person name="Singh R."/>
            <person name="Sundharam S.S."/>
            <person name="Chaudhary S."/>
            <person name="Krishnamurthi S."/>
            <person name="Patil S.A."/>
        </authorList>
    </citation>
    <scope>NUCLEOTIDE SEQUENCE</scope>
    <source>
        <strain evidence="8">SAP-1</strain>
    </source>
</reference>
<dbReference type="PANTHER" id="PTHR34584">
    <property type="entry name" value="NA(+)/H(+) ANTIPORTER SUBUNIT E1"/>
    <property type="match status" value="1"/>
</dbReference>
<dbReference type="PANTHER" id="PTHR34584:SF1">
    <property type="entry name" value="NA(+)_H(+) ANTIPORTER SUBUNIT E1"/>
    <property type="match status" value="1"/>
</dbReference>
<accession>A0ABY5ZH20</accession>
<dbReference type="Pfam" id="PF01899">
    <property type="entry name" value="MNHE"/>
    <property type="match status" value="1"/>
</dbReference>
<sequence>MSTEPQSPPRGGVLTALLPRLILLALLWWVLTGGARDGWGLGLLVIVLAVWLSLVLRAPQPWRLSLAGALRFVPYFCWQSVRGGFDVTRRAFSPGLPLAPLLLEHPLRLPPGTARIFLLNTVSLLPGTLSAQLHGDRLVVHGLDGGLPLAQDLRRLESRVAGLFGLRLGGSDG</sequence>
<keyword evidence="3" id="KW-1003">Cell membrane</keyword>
<evidence type="ECO:0000256" key="4">
    <source>
        <dbReference type="ARBA" id="ARBA00022692"/>
    </source>
</evidence>
<protein>
    <submittedName>
        <fullName evidence="8">Na+/H+ antiporter subunit E</fullName>
    </submittedName>
</protein>
<evidence type="ECO:0000256" key="7">
    <source>
        <dbReference type="SAM" id="Phobius"/>
    </source>
</evidence>
<name>A0ABY5ZH20_9BACT</name>
<keyword evidence="4 7" id="KW-0812">Transmembrane</keyword>
<keyword evidence="6 7" id="KW-0472">Membrane</keyword>
<keyword evidence="9" id="KW-1185">Reference proteome</keyword>
<evidence type="ECO:0000313" key="8">
    <source>
        <dbReference type="EMBL" id="UWZ77873.1"/>
    </source>
</evidence>
<organism evidence="8 9">
    <name type="scientific">Geoalkalibacter halelectricus</name>
    <dbReference type="NCBI Taxonomy" id="2847045"/>
    <lineage>
        <taxon>Bacteria</taxon>
        <taxon>Pseudomonadati</taxon>
        <taxon>Thermodesulfobacteriota</taxon>
        <taxon>Desulfuromonadia</taxon>
        <taxon>Desulfuromonadales</taxon>
        <taxon>Geoalkalibacteraceae</taxon>
        <taxon>Geoalkalibacter</taxon>
    </lineage>
</organism>
<dbReference type="InterPro" id="IPR002758">
    <property type="entry name" value="Cation_antiport_E"/>
</dbReference>
<feature type="transmembrane region" description="Helical" evidence="7">
    <location>
        <begin position="12"/>
        <end position="32"/>
    </location>
</feature>
<comment type="subcellular location">
    <subcellularLocation>
        <location evidence="1">Cell membrane</location>
        <topology evidence="1">Multi-pass membrane protein</topology>
    </subcellularLocation>
</comment>
<evidence type="ECO:0000256" key="2">
    <source>
        <dbReference type="ARBA" id="ARBA00006228"/>
    </source>
</evidence>
<evidence type="ECO:0000256" key="6">
    <source>
        <dbReference type="ARBA" id="ARBA00023136"/>
    </source>
</evidence>
<proteinExistence type="inferred from homology"/>
<dbReference type="EMBL" id="CP092109">
    <property type="protein sequence ID" value="UWZ77873.1"/>
    <property type="molecule type" value="Genomic_DNA"/>
</dbReference>
<evidence type="ECO:0000313" key="9">
    <source>
        <dbReference type="Proteomes" id="UP001060414"/>
    </source>
</evidence>
<dbReference type="RefSeq" id="WP_260746221.1">
    <property type="nucleotide sequence ID" value="NZ_CP092109.1"/>
</dbReference>
<dbReference type="Proteomes" id="UP001060414">
    <property type="component" value="Chromosome"/>
</dbReference>
<evidence type="ECO:0000256" key="5">
    <source>
        <dbReference type="ARBA" id="ARBA00022989"/>
    </source>
</evidence>